<dbReference type="AlphaFoldDB" id="A0AAU1HSA3"/>
<name>A0AAU1HSA3_9ACTN</name>
<evidence type="ECO:0000313" key="3">
    <source>
        <dbReference type="EMBL" id="WTP85482.1"/>
    </source>
</evidence>
<gene>
    <name evidence="3" type="ORF">OG477_08980</name>
</gene>
<dbReference type="InterPro" id="IPR036513">
    <property type="entry name" value="STAS_dom_sf"/>
</dbReference>
<dbReference type="Pfam" id="PF13466">
    <property type="entry name" value="STAS_2"/>
    <property type="match status" value="1"/>
</dbReference>
<sequence>MPHPQLNVHRHDRTTRVLITLAGEIDFTTAPLVRAALAACLRDGIRTADVDLTAVTFCDAGGLNAFLKASQLATDSGTVLRLHYPPPALARIIEITGSGFLLHELHAVRPPARRIPAAAGGAPVTGPPRRVPPGGGGSTSTPAHAVRLRRLNRWQAETLREDLADLYVESSRAQAGQEYRGREAFLRRLTGDIRRAGFALLIAEDTAFTGCVYGFPVPREGTWWKGFDGPLPQSIEQLTASGHVFAVTEIVVHPHTDDHDHGLARRLQERLLADHHASLGVTLVDQADAPVFDAFLSWGWHDIGAIRRPSDPMALRPSAPVLLRALVLPLGPRTSARPDGLAHENRTQRPD</sequence>
<dbReference type="InterPro" id="IPR002645">
    <property type="entry name" value="STAS_dom"/>
</dbReference>
<protein>
    <submittedName>
        <fullName evidence="3">STAS domain-containing protein</fullName>
    </submittedName>
</protein>
<feature type="domain" description="STAS" evidence="2">
    <location>
        <begin position="17"/>
        <end position="97"/>
    </location>
</feature>
<dbReference type="GO" id="GO:0043856">
    <property type="term" value="F:anti-sigma factor antagonist activity"/>
    <property type="evidence" value="ECO:0007669"/>
    <property type="project" value="TreeGrafter"/>
</dbReference>
<dbReference type="PANTHER" id="PTHR33495">
    <property type="entry name" value="ANTI-SIGMA FACTOR ANTAGONIST TM_1081-RELATED-RELATED"/>
    <property type="match status" value="1"/>
</dbReference>
<feature type="region of interest" description="Disordered" evidence="1">
    <location>
        <begin position="116"/>
        <end position="142"/>
    </location>
</feature>
<dbReference type="SUPFAM" id="SSF52091">
    <property type="entry name" value="SpoIIaa-like"/>
    <property type="match status" value="1"/>
</dbReference>
<organism evidence="3">
    <name type="scientific">Streptomyces sp. NBC_00180</name>
    <dbReference type="NCBI Taxonomy" id="2903632"/>
    <lineage>
        <taxon>Bacteria</taxon>
        <taxon>Bacillati</taxon>
        <taxon>Actinomycetota</taxon>
        <taxon>Actinomycetes</taxon>
        <taxon>Kitasatosporales</taxon>
        <taxon>Streptomycetaceae</taxon>
        <taxon>Streptomyces</taxon>
    </lineage>
</organism>
<dbReference type="Gene3D" id="3.30.750.24">
    <property type="entry name" value="STAS domain"/>
    <property type="match status" value="1"/>
</dbReference>
<proteinExistence type="predicted"/>
<reference evidence="3" key="1">
    <citation type="submission" date="2022-10" db="EMBL/GenBank/DDBJ databases">
        <title>The complete genomes of actinobacterial strains from the NBC collection.</title>
        <authorList>
            <person name="Joergensen T.S."/>
            <person name="Alvarez Arevalo M."/>
            <person name="Sterndorff E.B."/>
            <person name="Faurdal D."/>
            <person name="Vuksanovic O."/>
            <person name="Mourched A.-S."/>
            <person name="Charusanti P."/>
            <person name="Shaw S."/>
            <person name="Blin K."/>
            <person name="Weber T."/>
        </authorList>
    </citation>
    <scope>NUCLEOTIDE SEQUENCE</scope>
    <source>
        <strain evidence="3">NBC 00180</strain>
    </source>
</reference>
<dbReference type="InterPro" id="IPR058548">
    <property type="entry name" value="MlaB-like_STAS"/>
</dbReference>
<accession>A0AAU1HSA3</accession>
<evidence type="ECO:0000256" key="1">
    <source>
        <dbReference type="SAM" id="MobiDB-lite"/>
    </source>
</evidence>
<evidence type="ECO:0000259" key="2">
    <source>
        <dbReference type="PROSITE" id="PS50801"/>
    </source>
</evidence>
<dbReference type="EMBL" id="CP108140">
    <property type="protein sequence ID" value="WTP85482.1"/>
    <property type="molecule type" value="Genomic_DNA"/>
</dbReference>
<dbReference type="PROSITE" id="PS50801">
    <property type="entry name" value="STAS"/>
    <property type="match status" value="1"/>
</dbReference>
<dbReference type="CDD" id="cd07043">
    <property type="entry name" value="STAS_anti-anti-sigma_factors"/>
    <property type="match status" value="1"/>
</dbReference>
<dbReference type="PANTHER" id="PTHR33495:SF2">
    <property type="entry name" value="ANTI-SIGMA FACTOR ANTAGONIST TM_1081-RELATED"/>
    <property type="match status" value="1"/>
</dbReference>